<reference evidence="1" key="2">
    <citation type="submission" date="2000-05" db="EMBL/GenBank/DDBJ databases">
        <title>Genomic sequence for Arabidopsis thaliana BAC T7N9 from chromosome I.</title>
        <authorList>
            <person name="Khan S."/>
            <person name="Brooks S."/>
            <person name="Buehler E."/>
            <person name="Chao Q."/>
            <person name="Johnson-Hopson C."/>
            <person name="Kim C."/>
            <person name="Shinn P."/>
            <person name="Altafi H."/>
            <person name="Bei Q."/>
            <person name="Chin C."/>
            <person name="Chiou J."/>
            <person name="Choi E."/>
            <person name="Conn L."/>
            <person name="Conway A."/>
            <person name="Gonzales A."/>
            <person name="Hansen N."/>
            <person name="Howng B."/>
            <person name="Koo T."/>
            <person name="Lam B."/>
            <person name="Lee J."/>
            <person name="Lenz C."/>
            <person name="Li J."/>
            <person name="Liu A."/>
            <person name="Liu K."/>
            <person name="Liu S."/>
            <person name="Mukharsky N."/>
            <person name="Nguyen M."/>
            <person name="Palm C."/>
            <person name="Pham P."/>
            <person name="Sakano H."/>
            <person name="Schwartz J."/>
            <person name="Southwick A."/>
            <person name="Thaveri A."/>
            <person name="Toriumi M."/>
            <person name="Vaysberg M."/>
            <person name="Yu G."/>
            <person name="Federspiel N.A."/>
            <person name="Theologis A."/>
            <person name="Ecker J.R."/>
        </authorList>
    </citation>
    <scope>NUCLEOTIDE SEQUENCE</scope>
</reference>
<name>Q9LFY7_ARATH</name>
<dbReference type="PIR" id="H86396">
    <property type="entry name" value="H86396"/>
</dbReference>
<dbReference type="ExpressionAtlas" id="Q9LFY7">
    <property type="expression patterns" value="baseline and differential"/>
</dbReference>
<dbReference type="EMBL" id="AC000348">
    <property type="protein sequence ID" value="AAF79850.1"/>
    <property type="molecule type" value="Genomic_DNA"/>
</dbReference>
<organism evidence="1">
    <name type="scientific">Arabidopsis thaliana</name>
    <name type="common">Mouse-ear cress</name>
    <dbReference type="NCBI Taxonomy" id="3702"/>
    <lineage>
        <taxon>Eukaryota</taxon>
        <taxon>Viridiplantae</taxon>
        <taxon>Streptophyta</taxon>
        <taxon>Embryophyta</taxon>
        <taxon>Tracheophyta</taxon>
        <taxon>Spermatophyta</taxon>
        <taxon>Magnoliopsida</taxon>
        <taxon>eudicotyledons</taxon>
        <taxon>Gunneridae</taxon>
        <taxon>Pentapetalae</taxon>
        <taxon>rosids</taxon>
        <taxon>malvids</taxon>
        <taxon>Brassicales</taxon>
        <taxon>Brassicaceae</taxon>
        <taxon>Camelineae</taxon>
        <taxon>Arabidopsis</taxon>
    </lineage>
</organism>
<evidence type="ECO:0000313" key="1">
    <source>
        <dbReference type="EMBL" id="AAF79850.1"/>
    </source>
</evidence>
<dbReference type="AlphaFoldDB" id="Q9LFY7"/>
<accession>Q9LFY7</accession>
<reference key="1">
    <citation type="journal article" date="2000" name="Nature">
        <title>Sequence and analysis of chromosome 1 of the plant Arabidopsis thaliana.</title>
        <authorList>
            <person name="Theologis A."/>
            <person name="Ecker J.R."/>
            <person name="Palm C.J."/>
            <person name="Federspiel N.A."/>
            <person name="Kaul S."/>
            <person name="White O."/>
            <person name="Alonso J."/>
            <person name="Altafi H."/>
            <person name="Araujo R."/>
            <person name="Bowman C.L."/>
            <person name="Brooks S.Y."/>
            <person name="Buehler E."/>
            <person name="Chan A."/>
            <person name="Chao Q."/>
            <person name="Chen H."/>
            <person name="Cheuk R.F."/>
            <person name="Chin C.W."/>
            <person name="Chung M.K."/>
            <person name="Conn L."/>
            <person name="Conway A.B."/>
            <person name="Conway A.R."/>
            <person name="Creasy T.H."/>
            <person name="Dewar K."/>
            <person name="Dunn P."/>
            <person name="Etgu P."/>
            <person name="Feldblyum T.V."/>
            <person name="Feng J."/>
            <person name="Fong B."/>
            <person name="Fujii C.Y."/>
            <person name="Gill J.E."/>
            <person name="Goldsmith A.D."/>
            <person name="Haas B."/>
            <person name="Hansen N.F."/>
            <person name="Hughes B."/>
            <person name="Huizar L."/>
            <person name="Hunter J.L."/>
            <person name="Jenkins J."/>
            <person name="Johnson-Hopson C."/>
            <person name="Khan S."/>
            <person name="Khaykin E."/>
            <person name="Kim C.J."/>
            <person name="Koo H.L."/>
            <person name="Kremenetskaia I."/>
            <person name="Kurtz D.B."/>
            <person name="Kwan A."/>
            <person name="Lam B."/>
            <person name="Langin-Hooper S."/>
            <person name="Lee A."/>
            <person name="Lee J.M."/>
            <person name="Lenz C.A."/>
            <person name="Li J.H."/>
            <person name="Li Y."/>
            <person name="Lin X."/>
            <person name="Liu S.X."/>
            <person name="Liu Z.A."/>
            <person name="Luros J.S."/>
            <person name="Maiti R."/>
            <person name="Marziali A."/>
            <person name="Militscher J."/>
            <person name="Miranda M."/>
            <person name="Nguyen M."/>
            <person name="Nierman W.C."/>
            <person name="Osborne B.I."/>
            <person name="Pai G."/>
            <person name="Peterson J."/>
            <person name="Pham P.K."/>
            <person name="Rizzo M."/>
            <person name="Rooney T."/>
            <person name="Rowley D."/>
            <person name="Sakano H."/>
            <person name="Salzberg S.L."/>
            <person name="Schwartz J.R."/>
            <person name="Shinn P."/>
            <person name="Southwick A.M."/>
            <person name="Sun H."/>
            <person name="Tallon L.J."/>
            <person name="Tambunga G."/>
            <person name="Toriumi M.J."/>
            <person name="Town C.D."/>
            <person name="Utterback T."/>
            <person name="Van Aken S."/>
            <person name="Vaysberg M."/>
            <person name="Vysotskaia V.S."/>
            <person name="Walker M."/>
            <person name="Wu D."/>
            <person name="Yu G."/>
            <person name="Fraser C.M."/>
            <person name="Venter J.C."/>
            <person name="Davis R.W."/>
        </authorList>
    </citation>
    <scope>NUCLEOTIDE SEQUENCE [LARGE SCALE GENOMIC DNA]</scope>
    <source>
        <strain>cv. Columbia</strain>
    </source>
</reference>
<protein>
    <submittedName>
        <fullName evidence="1">T7N9.4</fullName>
    </submittedName>
</protein>
<proteinExistence type="predicted"/>
<dbReference type="PANTHER" id="PTHR17695">
    <property type="entry name" value="SMALL SUBUNIT PROCESSOME COMPONENT 20 HOMOLOG"/>
    <property type="match status" value="1"/>
</dbReference>
<sequence length="226" mass="27370">MNECVKLERHGFRDLYSKFDECELFMWNIVNCLSNPSYETFDYKNCIPNEVLRGTLGDIQPRILFLEYFMYYEWNTTIRVQEVDVSFEKMKIKWSDHIFFFNRKLRWEYDEWQQLKKSPWCLDFIELQDFYKDRNSYGQHSENDVKNVLIGSLLKRMGLIALNMDSLQMRVFNVYKAFASQLNQEDCRLYAFRIMLPLYKVCQGFTGKVITDELKQLAEDVRDNIY</sequence>
<dbReference type="PANTHER" id="PTHR17695:SF11">
    <property type="entry name" value="SMALL SUBUNIT PROCESSOME COMPONENT 20 HOMOLOG"/>
    <property type="match status" value="1"/>
</dbReference>
<reference evidence="1" key="3">
    <citation type="submission" date="2000-09" db="EMBL/GenBank/DDBJ databases">
        <authorList>
            <person name="Cheuk R."/>
            <person name="Shinn P."/>
            <person name="Brooks S."/>
            <person name="Buehler E."/>
            <person name="Chao Q."/>
            <person name="Johnson-Hopson C."/>
            <person name="Khan S."/>
            <person name="Kim C."/>
            <person name="Altafi H."/>
            <person name="Bei B."/>
            <person name="Chin C."/>
            <person name="Chiou J."/>
            <person name="Choi E."/>
            <person name="Conn L."/>
            <person name="Conway A."/>
            <person name="Gonzalez A."/>
            <person name="Hansen N."/>
            <person name="Howing B."/>
            <person name="Koo T."/>
            <person name="Lam B."/>
            <person name="Lee J."/>
            <person name="Lenz C."/>
            <person name="Li J."/>
            <person name="Liu A."/>
            <person name="Liu J."/>
            <person name="Liu S."/>
            <person name="Mukharsky N."/>
            <person name="Nguyen M."/>
            <person name="Palm C."/>
            <person name="Pham P."/>
            <person name="Sakano H."/>
            <person name="Schwartz J."/>
            <person name="Southwick A."/>
            <person name="Thaveri A."/>
            <person name="Toriumi M."/>
            <person name="Vaysberg M."/>
            <person name="Yu G."/>
            <person name="Davis R."/>
            <person name="Federspiel N."/>
            <person name="Theologis A."/>
            <person name="Ecker J."/>
        </authorList>
    </citation>
    <scope>NUCLEOTIDE SEQUENCE</scope>
</reference>
<dbReference type="InterPro" id="IPR052575">
    <property type="entry name" value="SSU_processome_comp_20"/>
</dbReference>